<sequence length="87" mass="10124">MNRSLNRFLLALLTIVTSIIWGCASVPKEIVELSYTMGQDLEVLQMSYRSLIQAHFNGLRAQREDFLNNHLIPKFIENYLFIYKTTA</sequence>
<name>A0A420ZCI3_UNCK3</name>
<dbReference type="AlphaFoldDB" id="A0A420ZCI3"/>
<dbReference type="EMBL" id="QMNG01000017">
    <property type="protein sequence ID" value="RLC36983.1"/>
    <property type="molecule type" value="Genomic_DNA"/>
</dbReference>
<evidence type="ECO:0000313" key="2">
    <source>
        <dbReference type="Proteomes" id="UP000281261"/>
    </source>
</evidence>
<dbReference type="Proteomes" id="UP000281261">
    <property type="component" value="Unassembled WGS sequence"/>
</dbReference>
<gene>
    <name evidence="1" type="ORF">DRH29_03320</name>
</gene>
<comment type="caution">
    <text evidence="1">The sequence shown here is derived from an EMBL/GenBank/DDBJ whole genome shotgun (WGS) entry which is preliminary data.</text>
</comment>
<reference evidence="1 2" key="1">
    <citation type="submission" date="2018-06" db="EMBL/GenBank/DDBJ databases">
        <title>Extensive metabolic versatility and redundancy in microbially diverse, dynamic hydrothermal sediments.</title>
        <authorList>
            <person name="Dombrowski N."/>
            <person name="Teske A."/>
            <person name="Baker B.J."/>
        </authorList>
    </citation>
    <scope>NUCLEOTIDE SEQUENCE [LARGE SCALE GENOMIC DNA]</scope>
    <source>
        <strain evidence="1">B79_G16</strain>
    </source>
</reference>
<organism evidence="1 2">
    <name type="scientific">candidate division Kazan bacterium</name>
    <dbReference type="NCBI Taxonomy" id="2202143"/>
    <lineage>
        <taxon>Bacteria</taxon>
        <taxon>Bacteria division Kazan-3B-28</taxon>
    </lineage>
</organism>
<protein>
    <submittedName>
        <fullName evidence="1">Uncharacterized protein</fullName>
    </submittedName>
</protein>
<evidence type="ECO:0000313" key="1">
    <source>
        <dbReference type="EMBL" id="RLC36983.1"/>
    </source>
</evidence>
<proteinExistence type="predicted"/>
<accession>A0A420ZCI3</accession>